<comment type="caution">
    <text evidence="8">The sequence shown here is derived from an EMBL/GenBank/DDBJ whole genome shotgun (WGS) entry which is preliminary data.</text>
</comment>
<keyword evidence="4 5" id="KW-0143">Chaperone</keyword>
<dbReference type="HAMAP" id="MF_00014">
    <property type="entry name" value="Ribosome_mat_RimM"/>
    <property type="match status" value="1"/>
</dbReference>
<accession>A0ABP7AG29</accession>
<evidence type="ECO:0000256" key="2">
    <source>
        <dbReference type="ARBA" id="ARBA00022517"/>
    </source>
</evidence>
<evidence type="ECO:0000256" key="5">
    <source>
        <dbReference type="HAMAP-Rule" id="MF_00014"/>
    </source>
</evidence>
<dbReference type="InterPro" id="IPR056792">
    <property type="entry name" value="PRC_RimM"/>
</dbReference>
<dbReference type="Pfam" id="PF24986">
    <property type="entry name" value="PRC_RimM"/>
    <property type="match status" value="1"/>
</dbReference>
<dbReference type="Gene3D" id="2.30.30.240">
    <property type="entry name" value="PRC-barrel domain"/>
    <property type="match status" value="1"/>
</dbReference>
<comment type="subunit">
    <text evidence="5">Binds ribosomal protein uS19.</text>
</comment>
<evidence type="ECO:0000313" key="9">
    <source>
        <dbReference type="Proteomes" id="UP001501490"/>
    </source>
</evidence>
<keyword evidence="2 5" id="KW-0690">Ribosome biogenesis</keyword>
<sequence length="190" mass="20406">MAASEGASESLKEPSGREPLEVRVGVVGRAHGVKGEVAVEVRTDEPERRFAAGQILRIEDTTRTLRVVSSRFHGRRLLVRFAEFGDRTAAERSLGVALVADVDPAERPVDPEEYFDRQLVGLSVRSAGGPIVGTVAAVLHLPEQDVLEIDVDGARHLVPFVAALVPEVDLSSGEVRLADVRGLLGEGDEN</sequence>
<comment type="subcellular location">
    <subcellularLocation>
        <location evidence="5">Cytoplasm</location>
    </subcellularLocation>
</comment>
<proteinExistence type="inferred from homology"/>
<keyword evidence="9" id="KW-1185">Reference proteome</keyword>
<comment type="function">
    <text evidence="5">An accessory protein needed during the final step in the assembly of 30S ribosomal subunit, possibly for assembly of the head region. Essential for efficient processing of 16S rRNA. May be needed both before and after RbfA during the maturation of 16S rRNA. It has affinity for free ribosomal 30S subunits but not for 70S ribosomes.</text>
</comment>
<dbReference type="Pfam" id="PF01782">
    <property type="entry name" value="RimM"/>
    <property type="match status" value="1"/>
</dbReference>
<evidence type="ECO:0000256" key="3">
    <source>
        <dbReference type="ARBA" id="ARBA00022552"/>
    </source>
</evidence>
<dbReference type="Proteomes" id="UP001501490">
    <property type="component" value="Unassembled WGS sequence"/>
</dbReference>
<dbReference type="PANTHER" id="PTHR33692">
    <property type="entry name" value="RIBOSOME MATURATION FACTOR RIMM"/>
    <property type="match status" value="1"/>
</dbReference>
<dbReference type="InterPro" id="IPR036976">
    <property type="entry name" value="RimM_N_sf"/>
</dbReference>
<organism evidence="8 9">
    <name type="scientific">Microlunatus ginsengisoli</name>
    <dbReference type="NCBI Taxonomy" id="363863"/>
    <lineage>
        <taxon>Bacteria</taxon>
        <taxon>Bacillati</taxon>
        <taxon>Actinomycetota</taxon>
        <taxon>Actinomycetes</taxon>
        <taxon>Propionibacteriales</taxon>
        <taxon>Propionibacteriaceae</taxon>
        <taxon>Microlunatus</taxon>
    </lineage>
</organism>
<dbReference type="SUPFAM" id="SSF50346">
    <property type="entry name" value="PRC-barrel domain"/>
    <property type="match status" value="1"/>
</dbReference>
<reference evidence="9" key="1">
    <citation type="journal article" date="2019" name="Int. J. Syst. Evol. Microbiol.">
        <title>The Global Catalogue of Microorganisms (GCM) 10K type strain sequencing project: providing services to taxonomists for standard genome sequencing and annotation.</title>
        <authorList>
            <consortium name="The Broad Institute Genomics Platform"/>
            <consortium name="The Broad Institute Genome Sequencing Center for Infectious Disease"/>
            <person name="Wu L."/>
            <person name="Ma J."/>
        </authorList>
    </citation>
    <scope>NUCLEOTIDE SEQUENCE [LARGE SCALE GENOMIC DNA]</scope>
    <source>
        <strain evidence="9">JCM 16929</strain>
    </source>
</reference>
<evidence type="ECO:0000256" key="1">
    <source>
        <dbReference type="ARBA" id="ARBA00022490"/>
    </source>
</evidence>
<evidence type="ECO:0000313" key="8">
    <source>
        <dbReference type="EMBL" id="GAA3631379.1"/>
    </source>
</evidence>
<gene>
    <name evidence="5 8" type="primary">rimM</name>
    <name evidence="8" type="ORF">GCM10022236_37450</name>
</gene>
<dbReference type="EMBL" id="BAABAB010000028">
    <property type="protein sequence ID" value="GAA3631379.1"/>
    <property type="molecule type" value="Genomic_DNA"/>
</dbReference>
<dbReference type="InterPro" id="IPR002676">
    <property type="entry name" value="RimM_N"/>
</dbReference>
<dbReference type="NCBIfam" id="TIGR02273">
    <property type="entry name" value="16S_RimM"/>
    <property type="match status" value="1"/>
</dbReference>
<dbReference type="InterPro" id="IPR011961">
    <property type="entry name" value="RimM"/>
</dbReference>
<evidence type="ECO:0000259" key="7">
    <source>
        <dbReference type="Pfam" id="PF24986"/>
    </source>
</evidence>
<dbReference type="InterPro" id="IPR009000">
    <property type="entry name" value="Transl_B-barrel_sf"/>
</dbReference>
<name>A0ABP7AG29_9ACTN</name>
<feature type="domain" description="RimM N-terminal" evidence="6">
    <location>
        <begin position="24"/>
        <end position="101"/>
    </location>
</feature>
<dbReference type="SUPFAM" id="SSF50447">
    <property type="entry name" value="Translation proteins"/>
    <property type="match status" value="1"/>
</dbReference>
<dbReference type="InterPro" id="IPR011033">
    <property type="entry name" value="PRC_barrel-like_sf"/>
</dbReference>
<keyword evidence="1 5" id="KW-0963">Cytoplasm</keyword>
<feature type="domain" description="Ribosome maturation factor RimM PRC barrel" evidence="7">
    <location>
        <begin position="118"/>
        <end position="178"/>
    </location>
</feature>
<dbReference type="PANTHER" id="PTHR33692:SF1">
    <property type="entry name" value="RIBOSOME MATURATION FACTOR RIMM"/>
    <property type="match status" value="1"/>
</dbReference>
<comment type="similarity">
    <text evidence="5">Belongs to the RimM family.</text>
</comment>
<dbReference type="Gene3D" id="2.40.30.60">
    <property type="entry name" value="RimM"/>
    <property type="match status" value="1"/>
</dbReference>
<evidence type="ECO:0000259" key="6">
    <source>
        <dbReference type="Pfam" id="PF01782"/>
    </source>
</evidence>
<protein>
    <recommendedName>
        <fullName evidence="5">Ribosome maturation factor RimM</fullName>
    </recommendedName>
</protein>
<keyword evidence="3 5" id="KW-0698">rRNA processing</keyword>
<evidence type="ECO:0000256" key="4">
    <source>
        <dbReference type="ARBA" id="ARBA00023186"/>
    </source>
</evidence>
<comment type="domain">
    <text evidence="5">The PRC barrel domain binds ribosomal protein uS19.</text>
</comment>
<dbReference type="RefSeq" id="WP_344807402.1">
    <property type="nucleotide sequence ID" value="NZ_BAABAB010000028.1"/>
</dbReference>